<dbReference type="SUPFAM" id="SSF52374">
    <property type="entry name" value="Nucleotidylyl transferase"/>
    <property type="match status" value="1"/>
</dbReference>
<dbReference type="InterPro" id="IPR014729">
    <property type="entry name" value="Rossmann-like_a/b/a_fold"/>
</dbReference>
<keyword evidence="4 9" id="KW-0436">Ligase</keyword>
<dbReference type="GO" id="GO:0005524">
    <property type="term" value="F:ATP binding"/>
    <property type="evidence" value="ECO:0007669"/>
    <property type="project" value="UniProtKB-KW"/>
</dbReference>
<dbReference type="Gene3D" id="3.40.50.620">
    <property type="entry name" value="HUPs"/>
    <property type="match status" value="1"/>
</dbReference>
<dbReference type="InterPro" id="IPR003721">
    <property type="entry name" value="Pantoate_ligase"/>
</dbReference>
<dbReference type="Pfam" id="PF02569">
    <property type="entry name" value="Pantoate_ligase"/>
    <property type="match status" value="1"/>
</dbReference>
<protein>
    <recommendedName>
        <fullName evidence="3">pantoate--beta-alanine ligase (AMP-forming)</fullName>
        <ecNumber evidence="3">6.3.2.1</ecNumber>
    </recommendedName>
</protein>
<comment type="pathway">
    <text evidence="1">Cofactor biosynthesis; (R)-pantothenate biosynthesis; (R)-pantothenate from (R)-pantoate and beta-alanine: step 1/1.</text>
</comment>
<evidence type="ECO:0000313" key="9">
    <source>
        <dbReference type="EMBL" id="VAV88130.1"/>
    </source>
</evidence>
<gene>
    <name evidence="9" type="ORF">MNBD_ALPHA08-1900</name>
</gene>
<evidence type="ECO:0000256" key="5">
    <source>
        <dbReference type="ARBA" id="ARBA00022655"/>
    </source>
</evidence>
<reference evidence="9" key="1">
    <citation type="submission" date="2018-06" db="EMBL/GenBank/DDBJ databases">
        <authorList>
            <person name="Zhirakovskaya E."/>
        </authorList>
    </citation>
    <scope>NUCLEOTIDE SEQUENCE</scope>
</reference>
<evidence type="ECO:0000256" key="8">
    <source>
        <dbReference type="ARBA" id="ARBA00048258"/>
    </source>
</evidence>
<keyword evidence="7" id="KW-0067">ATP-binding</keyword>
<evidence type="ECO:0000256" key="7">
    <source>
        <dbReference type="ARBA" id="ARBA00022840"/>
    </source>
</evidence>
<comment type="catalytic activity">
    <reaction evidence="8">
        <text>(R)-pantoate + beta-alanine + ATP = (R)-pantothenate + AMP + diphosphate + H(+)</text>
        <dbReference type="Rhea" id="RHEA:10912"/>
        <dbReference type="ChEBI" id="CHEBI:15378"/>
        <dbReference type="ChEBI" id="CHEBI:15980"/>
        <dbReference type="ChEBI" id="CHEBI:29032"/>
        <dbReference type="ChEBI" id="CHEBI:30616"/>
        <dbReference type="ChEBI" id="CHEBI:33019"/>
        <dbReference type="ChEBI" id="CHEBI:57966"/>
        <dbReference type="ChEBI" id="CHEBI:456215"/>
        <dbReference type="EC" id="6.3.2.1"/>
    </reaction>
</comment>
<dbReference type="PANTHER" id="PTHR21299">
    <property type="entry name" value="CYTIDYLATE KINASE/PANTOATE-BETA-ALANINE LIGASE"/>
    <property type="match status" value="1"/>
</dbReference>
<dbReference type="PANTHER" id="PTHR21299:SF1">
    <property type="entry name" value="PANTOATE--BETA-ALANINE LIGASE"/>
    <property type="match status" value="1"/>
</dbReference>
<name>A0A3B0R4D4_9ZZZZ</name>
<dbReference type="HAMAP" id="MF_00158">
    <property type="entry name" value="PanC"/>
    <property type="match status" value="1"/>
</dbReference>
<evidence type="ECO:0000256" key="4">
    <source>
        <dbReference type="ARBA" id="ARBA00022598"/>
    </source>
</evidence>
<keyword evidence="5" id="KW-0566">Pantothenate biosynthesis</keyword>
<evidence type="ECO:0000256" key="3">
    <source>
        <dbReference type="ARBA" id="ARBA00012219"/>
    </source>
</evidence>
<keyword evidence="6" id="KW-0547">Nucleotide-binding</keyword>
<sequence length="282" mass="30947">MPLSLNTVSTIEALRFQVNAWKMQGLRTALVPTMGALHEGHLELVRKGVRLADRVVVTIFINPKQFSPNEDLATYPRDIQGDLDMLAQVGAHLVFVPDGDEVYPPGFTSKVLLEGPALAGLEDRFRPDFFGGVTTVVAKLFNMANCDYAMFGEKDYQQLMVVTQMARDLNIPTTVIPVETVRGPGGLALSSRNAYLNKQELELAPEMNRLLHVAANDIRNGIETELATQKAGKVLSTAGFKLDYLEARHANTLAKLKAPSDPIRLLAAGWLGKTRLLDNIPV</sequence>
<dbReference type="InterPro" id="IPR042176">
    <property type="entry name" value="Pantoate_ligase_C"/>
</dbReference>
<dbReference type="UniPathway" id="UPA00028">
    <property type="reaction ID" value="UER00005"/>
</dbReference>
<dbReference type="EMBL" id="UOEC01000037">
    <property type="protein sequence ID" value="VAV88130.1"/>
    <property type="molecule type" value="Genomic_DNA"/>
</dbReference>
<organism evidence="9">
    <name type="scientific">hydrothermal vent metagenome</name>
    <dbReference type="NCBI Taxonomy" id="652676"/>
    <lineage>
        <taxon>unclassified sequences</taxon>
        <taxon>metagenomes</taxon>
        <taxon>ecological metagenomes</taxon>
    </lineage>
</organism>
<dbReference type="AlphaFoldDB" id="A0A3B0R4D4"/>
<dbReference type="GO" id="GO:0005829">
    <property type="term" value="C:cytosol"/>
    <property type="evidence" value="ECO:0007669"/>
    <property type="project" value="TreeGrafter"/>
</dbReference>
<dbReference type="NCBIfam" id="TIGR00018">
    <property type="entry name" value="panC"/>
    <property type="match status" value="1"/>
</dbReference>
<dbReference type="GO" id="GO:0004592">
    <property type="term" value="F:pantoate-beta-alanine ligase activity"/>
    <property type="evidence" value="ECO:0007669"/>
    <property type="project" value="UniProtKB-EC"/>
</dbReference>
<dbReference type="EC" id="6.3.2.1" evidence="3"/>
<dbReference type="GO" id="GO:0015940">
    <property type="term" value="P:pantothenate biosynthetic process"/>
    <property type="evidence" value="ECO:0007669"/>
    <property type="project" value="UniProtKB-UniPathway"/>
</dbReference>
<comment type="similarity">
    <text evidence="2">Belongs to the pantothenate synthetase family.</text>
</comment>
<dbReference type="CDD" id="cd00560">
    <property type="entry name" value="PanC"/>
    <property type="match status" value="1"/>
</dbReference>
<proteinExistence type="inferred from homology"/>
<accession>A0A3B0R4D4</accession>
<evidence type="ECO:0000256" key="2">
    <source>
        <dbReference type="ARBA" id="ARBA00009256"/>
    </source>
</evidence>
<evidence type="ECO:0000256" key="1">
    <source>
        <dbReference type="ARBA" id="ARBA00004990"/>
    </source>
</evidence>
<dbReference type="Gene3D" id="3.30.1300.10">
    <property type="entry name" value="Pantoate-beta-alanine ligase, C-terminal domain"/>
    <property type="match status" value="1"/>
</dbReference>
<evidence type="ECO:0000256" key="6">
    <source>
        <dbReference type="ARBA" id="ARBA00022741"/>
    </source>
</evidence>